<evidence type="ECO:0000313" key="2">
    <source>
        <dbReference type="Proteomes" id="UP000444721"/>
    </source>
</evidence>
<proteinExistence type="predicted"/>
<dbReference type="OMA" id="DHITAMI"/>
<dbReference type="Proteomes" id="UP000444721">
    <property type="component" value="Unassembled WGS sequence"/>
</dbReference>
<protein>
    <submittedName>
        <fullName evidence="1">Uncharacterized protein</fullName>
    </submittedName>
</protein>
<dbReference type="EMBL" id="VFQX01000037">
    <property type="protein sequence ID" value="KAF0976404.1"/>
    <property type="molecule type" value="Genomic_DNA"/>
</dbReference>
<dbReference type="VEuPathDB" id="AmoebaDB:NF0065980"/>
<sequence length="1102" mass="127951">MRRKTRVRPTNRFTSFKANNHSTTSPLYYFYPTFNGCWTMMILPKPHSEDGSEQKIIHDSKQFFQNTEFNEEKVVADSVGVIIKNNEEDETTDHVHHDDDIATSHFHHQNNDLTSKRELSFEEWRLIASFLSRTVAFHSLASVNMICRFAVLSCHFVQDRMCAESFVVRWMVDVKASSTCTTNTALLLPNDRLQSMLQPLHDCNLYDLNCFVHPEEKKNFQHDSYSLLPIPNYYSKTCMEYACQYGFTSLIDQLFEKPFLLTLDAAHRDHCLTIAFEHGNDDAAKRLISLSIHRLAQALETISEQKQGINLEAYTTMLTRSRHSPKAGMVIEIYAYLEEELDKALPSELADIILTGSIEEFFTRACFITLLKKNYWDSALFVLRKYISNNRNNLANRAQEAVISMFNVTFLKAFSQHHVLSTDNMLWFLNHLSKELGNYTDKPNTIISVIAHSYMLLHGDDIDHYCDYLSQYSSRDETKDAELIELSINDGILVPWNRVFRLAPPPFTALCKVLTERNDGAISALFLKQFGPCLNEYYSDELAQYFFENLIMMRHFVEHVPYLLTNQVQQRLAFLFLSQDQLDWAGIMVLIQRDSALFSEFIKTILENAKGNVLQQFCDHITAMIITTDQNVEMLNDHLGRCNDIVHSAHGQEFSITEESCDNSDRIIIFETAAVLMYCAKMGVNHLFQFITEQRKGAICNFPQVFPSIYHSITDMGNIEHVNLRREFHLVSHSTEILIFISRHSILRKYLNLLASVWSLPSSSMQQNVPSFFKSITSIHHPLDRISVLKEYSLSENDITEMISLYLSKNAMGKFINLIHLPTFTMNHLTQIPNSYLFHSNSLDTISNLRAFVDFLWNNFESDQAKLKFREFFCFIHGELYENKHLTHIMKYYKGKYLEMVEEIIYDMLLDDKYFEIISCFKSNLSSTSVSGLTDELKLEFLKKVCEGKEFEEPNFELHDFDRLKRVFQEKSNLSKHHFKSWKKIILSFTKVEEADHVSKLLDEIDPVLKQKKELKQQQLDFPIQDSETVLAEERDKKEKALSQCDLSKFNFSFSSGAFSFAPTVNLFSKFASIQREQDSNEQPPNEINITPFSTLNIQFKN</sequence>
<keyword evidence="2" id="KW-1185">Reference proteome</keyword>
<dbReference type="RefSeq" id="XP_044561117.1">
    <property type="nucleotide sequence ID" value="XM_044707703.1"/>
</dbReference>
<accession>A0A6A5BQI6</accession>
<comment type="caution">
    <text evidence="1">The sequence shown here is derived from an EMBL/GenBank/DDBJ whole genome shotgun (WGS) entry which is preliminary data.</text>
</comment>
<name>A0A6A5BQI6_NAEFO</name>
<dbReference type="VEuPathDB" id="AmoebaDB:FDP41_004303"/>
<dbReference type="GeneID" id="68111521"/>
<dbReference type="AlphaFoldDB" id="A0A6A5BQI6"/>
<dbReference type="VEuPathDB" id="AmoebaDB:NfTy_084460"/>
<reference evidence="1 2" key="1">
    <citation type="journal article" date="2019" name="Sci. Rep.">
        <title>Nanopore sequencing improves the draft genome of the human pathogenic amoeba Naegleria fowleri.</title>
        <authorList>
            <person name="Liechti N."/>
            <person name="Schurch N."/>
            <person name="Bruggmann R."/>
            <person name="Wittwer M."/>
        </authorList>
    </citation>
    <scope>NUCLEOTIDE SEQUENCE [LARGE SCALE GENOMIC DNA]</scope>
    <source>
        <strain evidence="1 2">ATCC 30894</strain>
    </source>
</reference>
<dbReference type="OrthoDB" id="10456549at2759"/>
<gene>
    <name evidence="1" type="ORF">FDP41_004303</name>
</gene>
<organism evidence="1 2">
    <name type="scientific">Naegleria fowleri</name>
    <name type="common">Brain eating amoeba</name>
    <dbReference type="NCBI Taxonomy" id="5763"/>
    <lineage>
        <taxon>Eukaryota</taxon>
        <taxon>Discoba</taxon>
        <taxon>Heterolobosea</taxon>
        <taxon>Tetramitia</taxon>
        <taxon>Eutetramitia</taxon>
        <taxon>Vahlkampfiidae</taxon>
        <taxon>Naegleria</taxon>
    </lineage>
</organism>
<evidence type="ECO:0000313" key="1">
    <source>
        <dbReference type="EMBL" id="KAF0976404.1"/>
    </source>
</evidence>